<accession>E8X441</accession>
<sequence>MFDDEKKLGSDKSLRTAAVSAVVHVLVIAGLVGVIHSSRVIAPYRLPGTAKGTQLLTYFSPDGSASKAATPVVAKPKAVRKAVAEAKVTMPPQETAEAKVTVGSSSTNGASGQGSGDISIALPQKFPWPRPALDSMGHGTKGDVVLDATIDEQGKIASLVVTQSVNATVDEAVLATVRAWVFTPAMKQGKPVASEQEFRFHYERG</sequence>
<protein>
    <submittedName>
        <fullName evidence="8">TonB family protein</fullName>
    </submittedName>
</protein>
<evidence type="ECO:0000256" key="5">
    <source>
        <dbReference type="SAM" id="MobiDB-lite"/>
    </source>
</evidence>
<dbReference type="Gene3D" id="3.30.1150.10">
    <property type="match status" value="1"/>
</dbReference>
<dbReference type="GO" id="GO:0055085">
    <property type="term" value="P:transmembrane transport"/>
    <property type="evidence" value="ECO:0007669"/>
    <property type="project" value="InterPro"/>
</dbReference>
<feature type="domain" description="TonB C-terminal" evidence="7">
    <location>
        <begin position="139"/>
        <end position="202"/>
    </location>
</feature>
<gene>
    <name evidence="8" type="ordered locus">AciX9_0010</name>
</gene>
<keyword evidence="9" id="KW-1185">Reference proteome</keyword>
<dbReference type="AlphaFoldDB" id="E8X441"/>
<keyword evidence="2 6" id="KW-0812">Transmembrane</keyword>
<dbReference type="KEGG" id="acm:AciX9_0010"/>
<dbReference type="Pfam" id="PF03544">
    <property type="entry name" value="TonB_C"/>
    <property type="match status" value="1"/>
</dbReference>
<evidence type="ECO:0000256" key="4">
    <source>
        <dbReference type="ARBA" id="ARBA00023136"/>
    </source>
</evidence>
<feature type="transmembrane region" description="Helical" evidence="6">
    <location>
        <begin position="16"/>
        <end position="35"/>
    </location>
</feature>
<dbReference type="GO" id="GO:0016020">
    <property type="term" value="C:membrane"/>
    <property type="evidence" value="ECO:0007669"/>
    <property type="project" value="UniProtKB-SubCell"/>
</dbReference>
<evidence type="ECO:0000259" key="7">
    <source>
        <dbReference type="Pfam" id="PF03544"/>
    </source>
</evidence>
<proteinExistence type="predicted"/>
<evidence type="ECO:0000256" key="6">
    <source>
        <dbReference type="SAM" id="Phobius"/>
    </source>
</evidence>
<evidence type="ECO:0000313" key="9">
    <source>
        <dbReference type="Proteomes" id="UP000000343"/>
    </source>
</evidence>
<feature type="region of interest" description="Disordered" evidence="5">
    <location>
        <begin position="95"/>
        <end position="114"/>
    </location>
</feature>
<dbReference type="EMBL" id="CP002480">
    <property type="protein sequence ID" value="ADW67101.1"/>
    <property type="molecule type" value="Genomic_DNA"/>
</dbReference>
<name>E8X441_GRATM</name>
<dbReference type="InterPro" id="IPR037682">
    <property type="entry name" value="TonB_C"/>
</dbReference>
<dbReference type="Proteomes" id="UP000000343">
    <property type="component" value="Chromosome"/>
</dbReference>
<keyword evidence="3 6" id="KW-1133">Transmembrane helix</keyword>
<dbReference type="SUPFAM" id="SSF74653">
    <property type="entry name" value="TolA/TonB C-terminal domain"/>
    <property type="match status" value="1"/>
</dbReference>
<evidence type="ECO:0000256" key="1">
    <source>
        <dbReference type="ARBA" id="ARBA00004167"/>
    </source>
</evidence>
<dbReference type="NCBIfam" id="TIGR01352">
    <property type="entry name" value="tonB_Cterm"/>
    <property type="match status" value="1"/>
</dbReference>
<evidence type="ECO:0000313" key="8">
    <source>
        <dbReference type="EMBL" id="ADW67101.1"/>
    </source>
</evidence>
<dbReference type="OrthoDB" id="9792439at2"/>
<reference evidence="9" key="1">
    <citation type="submission" date="2011-01" db="EMBL/GenBank/DDBJ databases">
        <title>Complete sequence of chromosome of Acidobacterium sp. MP5ACTX9.</title>
        <authorList>
            <consortium name="US DOE Joint Genome Institute"/>
            <person name="Lucas S."/>
            <person name="Copeland A."/>
            <person name="Lapidus A."/>
            <person name="Cheng J.-F."/>
            <person name="Goodwin L."/>
            <person name="Pitluck S."/>
            <person name="Teshima H."/>
            <person name="Detter J.C."/>
            <person name="Han C."/>
            <person name="Tapia R."/>
            <person name="Land M."/>
            <person name="Hauser L."/>
            <person name="Kyrpides N."/>
            <person name="Ivanova N."/>
            <person name="Ovchinnikova G."/>
            <person name="Pagani I."/>
            <person name="Rawat S.R."/>
            <person name="Mannisto M."/>
            <person name="Haggblom M.M."/>
            <person name="Woyke T."/>
        </authorList>
    </citation>
    <scope>NUCLEOTIDE SEQUENCE [LARGE SCALE GENOMIC DNA]</scope>
    <source>
        <strain evidence="9">MP5ACTX9</strain>
    </source>
</reference>
<dbReference type="HOGENOM" id="CLU_1335957_0_0_0"/>
<comment type="subcellular location">
    <subcellularLocation>
        <location evidence="1">Membrane</location>
        <topology evidence="1">Single-pass membrane protein</topology>
    </subcellularLocation>
</comment>
<keyword evidence="4 6" id="KW-0472">Membrane</keyword>
<evidence type="ECO:0000256" key="2">
    <source>
        <dbReference type="ARBA" id="ARBA00022692"/>
    </source>
</evidence>
<evidence type="ECO:0000256" key="3">
    <source>
        <dbReference type="ARBA" id="ARBA00022989"/>
    </source>
</evidence>
<dbReference type="InterPro" id="IPR006260">
    <property type="entry name" value="TonB/TolA_C"/>
</dbReference>
<dbReference type="PaxDb" id="1198114-AciX9_0010"/>
<dbReference type="eggNOG" id="COG0810">
    <property type="taxonomic scope" value="Bacteria"/>
</dbReference>
<organism evidence="9">
    <name type="scientific">Granulicella tundricola (strain ATCC BAA-1859 / DSM 23138 / MP5ACTX9)</name>
    <dbReference type="NCBI Taxonomy" id="1198114"/>
    <lineage>
        <taxon>Bacteria</taxon>
        <taxon>Pseudomonadati</taxon>
        <taxon>Acidobacteriota</taxon>
        <taxon>Terriglobia</taxon>
        <taxon>Terriglobales</taxon>
        <taxon>Acidobacteriaceae</taxon>
        <taxon>Granulicella</taxon>
    </lineage>
</organism>